<feature type="transmembrane region" description="Helical" evidence="5">
    <location>
        <begin position="6"/>
        <end position="30"/>
    </location>
</feature>
<keyword evidence="5" id="KW-0472">Membrane</keyword>
<evidence type="ECO:0000313" key="7">
    <source>
        <dbReference type="EMBL" id="MCM2533383.1"/>
    </source>
</evidence>
<evidence type="ECO:0000256" key="3">
    <source>
        <dbReference type="ARBA" id="ARBA00023004"/>
    </source>
</evidence>
<gene>
    <name evidence="7" type="ORF">NDK43_14460</name>
</gene>
<keyword evidence="5" id="KW-1133">Transmembrane helix</keyword>
<dbReference type="InterPro" id="IPR013785">
    <property type="entry name" value="Aldolase_TIM"/>
</dbReference>
<evidence type="ECO:0000256" key="1">
    <source>
        <dbReference type="ARBA" id="ARBA00022691"/>
    </source>
</evidence>
<reference evidence="7 8" key="1">
    <citation type="submission" date="2022-06" db="EMBL/GenBank/DDBJ databases">
        <authorList>
            <person name="Jeon C.O."/>
        </authorList>
    </citation>
    <scope>NUCLEOTIDE SEQUENCE [LARGE SCALE GENOMIC DNA]</scope>
    <source>
        <strain evidence="7 8">KCTC 13943</strain>
    </source>
</reference>
<accession>A0ABT0WAT4</accession>
<feature type="domain" description="Radical SAM core" evidence="6">
    <location>
        <begin position="337"/>
        <end position="557"/>
    </location>
</feature>
<keyword evidence="4" id="KW-0411">Iron-sulfur</keyword>
<proteinExistence type="predicted"/>
<dbReference type="SFLD" id="SFLDG01100">
    <property type="entry name" value="methyltransferase_(Class_D)"/>
    <property type="match status" value="1"/>
</dbReference>
<dbReference type="Proteomes" id="UP001523262">
    <property type="component" value="Unassembled WGS sequence"/>
</dbReference>
<organism evidence="7 8">
    <name type="scientific">Neobacillus pocheonensis</name>
    <dbReference type="NCBI Taxonomy" id="363869"/>
    <lineage>
        <taxon>Bacteria</taxon>
        <taxon>Bacillati</taxon>
        <taxon>Bacillota</taxon>
        <taxon>Bacilli</taxon>
        <taxon>Bacillales</taxon>
        <taxon>Bacillaceae</taxon>
        <taxon>Neobacillus</taxon>
    </lineage>
</organism>
<dbReference type="PANTHER" id="PTHR43306">
    <property type="entry name" value="7,8-DIHYDRO-6-HYDROXYMETHYLPTERIN DIMETHYLTRANSFERASE"/>
    <property type="match status" value="1"/>
</dbReference>
<dbReference type="SFLD" id="SFLDG01067">
    <property type="entry name" value="SPASM/twitch_domain_containing"/>
    <property type="match status" value="1"/>
</dbReference>
<dbReference type="PROSITE" id="PS51918">
    <property type="entry name" value="RADICAL_SAM"/>
    <property type="match status" value="1"/>
</dbReference>
<dbReference type="Pfam" id="PF01790">
    <property type="entry name" value="LGT"/>
    <property type="match status" value="1"/>
</dbReference>
<dbReference type="PANTHER" id="PTHR43306:SF1">
    <property type="entry name" value="7,8-DIHYDRO-6-HYDROXYMETHYLPTERIN DIMETHYLTRANSFERASE"/>
    <property type="match status" value="1"/>
</dbReference>
<keyword evidence="5" id="KW-0812">Transmembrane</keyword>
<evidence type="ECO:0000256" key="2">
    <source>
        <dbReference type="ARBA" id="ARBA00022723"/>
    </source>
</evidence>
<dbReference type="Gene3D" id="3.20.20.70">
    <property type="entry name" value="Aldolase class I"/>
    <property type="match status" value="1"/>
</dbReference>
<keyword evidence="7" id="KW-0808">Transferase</keyword>
<protein>
    <submittedName>
        <fullName evidence="7">Prolipoprotein diacylglyceryl transferase</fullName>
        <ecNumber evidence="7">2.4.99.-</ecNumber>
    </submittedName>
</protein>
<feature type="transmembrane region" description="Helical" evidence="5">
    <location>
        <begin position="184"/>
        <end position="203"/>
    </location>
</feature>
<dbReference type="EMBL" id="JAMQCR010000001">
    <property type="protein sequence ID" value="MCM2533383.1"/>
    <property type="molecule type" value="Genomic_DNA"/>
</dbReference>
<dbReference type="CDD" id="cd01335">
    <property type="entry name" value="Radical_SAM"/>
    <property type="match status" value="1"/>
</dbReference>
<sequence>MKFPFYIFGIHPHLLFESLAYFIGFRVYLYTRNKDRIPMEKALWVVVGAILGAAFGAKFLYWFEDPKKTLENWHSIIYLMEGKTIVGGLLGGLIGVELAKKLIGWSHSTGDDFVLPLAVGMMIGRIGCFLTGLDDHTYGVATNWITGVDFGDGIKRHPTQLYEIFFLGVLTFILFQIKKKKLGWEGLLFQLFMLGYLSFRLMIDFIKPTPHPYWIFNNIQIACLLGIWYYIWLLTKKQTEKGEKPMPNRPYLFYELTNSICSTCLRKVEAKVIIENEKVYLVKNCMQHGREKVLISTDIAYYKWCREFIKPSEMPYRWNTPIKYGCPYDCGLCPDHEQHSCLTLLEITERCNLKCPICYAESSPQKGSFRSLENIEFMLDNIIKNERQADIVQISGGEPTIHPQFFEILDMAKSRPICHIMVNTNGLRIANDKDFVKRLATYTPGFEIYLQFDSFEKEALEELRGVDLRDIRQKAIENLNEFNISTTLVVTLKKGLNDHEVGKIIQYGLQQKCVRGVTFQPIQAAGRLEEYDPSTNRLTLSEVRQMIIDQSNVFGPKDIIPVPCHPDCLAMGYALKMNGEATPLTGLIDPNILLEGERNTIVFEQDDNIKNMIFKLFSLNHSPDSSALSLKDLLCCLPKVSMPGPIGYQNVFRVIIMQFLDAYNFDVRSVKKSCVHIAHPDGRIIPFDTYNLFYRDDKEQELKKIQEELEGRPVVN</sequence>
<keyword evidence="1" id="KW-0949">S-adenosyl-L-methionine</keyword>
<dbReference type="InterPro" id="IPR007197">
    <property type="entry name" value="rSAM"/>
</dbReference>
<feature type="transmembrane region" description="Helical" evidence="5">
    <location>
        <begin position="75"/>
        <end position="94"/>
    </location>
</feature>
<dbReference type="GO" id="GO:0016757">
    <property type="term" value="F:glycosyltransferase activity"/>
    <property type="evidence" value="ECO:0007669"/>
    <property type="project" value="UniProtKB-KW"/>
</dbReference>
<dbReference type="Pfam" id="PF23545">
    <property type="entry name" value="Zn_ribbon_HMPTM"/>
    <property type="match status" value="1"/>
</dbReference>
<comment type="caution">
    <text evidence="7">The sequence shown here is derived from an EMBL/GenBank/DDBJ whole genome shotgun (WGS) entry which is preliminary data.</text>
</comment>
<dbReference type="SUPFAM" id="SSF102114">
    <property type="entry name" value="Radical SAM enzymes"/>
    <property type="match status" value="1"/>
</dbReference>
<dbReference type="InterPro" id="IPR056488">
    <property type="entry name" value="Zn_ribbon_HMPTM"/>
</dbReference>
<dbReference type="InterPro" id="IPR001640">
    <property type="entry name" value="Lgt"/>
</dbReference>
<keyword evidence="8" id="KW-1185">Reference proteome</keyword>
<dbReference type="SFLD" id="SFLDS00029">
    <property type="entry name" value="Radical_SAM"/>
    <property type="match status" value="1"/>
</dbReference>
<feature type="transmembrane region" description="Helical" evidence="5">
    <location>
        <begin position="42"/>
        <end position="63"/>
    </location>
</feature>
<evidence type="ECO:0000256" key="5">
    <source>
        <dbReference type="SAM" id="Phobius"/>
    </source>
</evidence>
<evidence type="ECO:0000259" key="6">
    <source>
        <dbReference type="PROSITE" id="PS51918"/>
    </source>
</evidence>
<dbReference type="InterPro" id="IPR058240">
    <property type="entry name" value="rSAM_sf"/>
</dbReference>
<keyword evidence="2" id="KW-0479">Metal-binding</keyword>
<name>A0ABT0WAT4_9BACI</name>
<feature type="transmembrane region" description="Helical" evidence="5">
    <location>
        <begin position="215"/>
        <end position="234"/>
    </location>
</feature>
<dbReference type="Pfam" id="PF04055">
    <property type="entry name" value="Radical_SAM"/>
    <property type="match status" value="1"/>
</dbReference>
<dbReference type="InterPro" id="IPR034474">
    <property type="entry name" value="Methyltransferase_Class_D"/>
</dbReference>
<feature type="transmembrane region" description="Helical" evidence="5">
    <location>
        <begin position="160"/>
        <end position="177"/>
    </location>
</feature>
<evidence type="ECO:0000313" key="8">
    <source>
        <dbReference type="Proteomes" id="UP001523262"/>
    </source>
</evidence>
<dbReference type="EC" id="2.4.99.-" evidence="7"/>
<evidence type="ECO:0000256" key="4">
    <source>
        <dbReference type="ARBA" id="ARBA00023014"/>
    </source>
</evidence>
<keyword evidence="3" id="KW-0408">Iron</keyword>
<keyword evidence="7" id="KW-0328">Glycosyltransferase</keyword>